<dbReference type="AlphaFoldDB" id="A0A8H9IX99"/>
<dbReference type="InterPro" id="IPR036890">
    <property type="entry name" value="HATPase_C_sf"/>
</dbReference>
<dbReference type="NCBIfam" id="NF041045">
    <property type="entry name" value="RsbA_anti_sig"/>
    <property type="match status" value="1"/>
</dbReference>
<reference evidence="4" key="1">
    <citation type="journal article" date="2014" name="Int. J. Syst. Evol. Microbiol.">
        <title>Complete genome sequence of Corynebacterium casei LMG S-19264T (=DSM 44701T), isolated from a smear-ripened cheese.</title>
        <authorList>
            <consortium name="US DOE Joint Genome Institute (JGI-PGF)"/>
            <person name="Walter F."/>
            <person name="Albersmeier A."/>
            <person name="Kalinowski J."/>
            <person name="Ruckert C."/>
        </authorList>
    </citation>
    <scope>NUCLEOTIDE SEQUENCE</scope>
    <source>
        <strain evidence="4">CGMCC 4.7679</strain>
    </source>
</reference>
<dbReference type="Gene3D" id="3.30.565.10">
    <property type="entry name" value="Histidine kinase-like ATPase, C-terminal domain"/>
    <property type="match status" value="1"/>
</dbReference>
<protein>
    <recommendedName>
        <fullName evidence="6">Sensor histidine kinase</fullName>
    </recommendedName>
</protein>
<evidence type="ECO:0000313" key="4">
    <source>
        <dbReference type="EMBL" id="GHF60803.1"/>
    </source>
</evidence>
<evidence type="ECO:0008006" key="6">
    <source>
        <dbReference type="Google" id="ProtNLM"/>
    </source>
</evidence>
<feature type="domain" description="MEDS" evidence="3">
    <location>
        <begin position="2"/>
        <end position="141"/>
    </location>
</feature>
<keyword evidence="5" id="KW-1185">Reference proteome</keyword>
<dbReference type="InterPro" id="IPR047718">
    <property type="entry name" value="RsbA-like_anti_sig"/>
</dbReference>
<evidence type="ECO:0000259" key="2">
    <source>
        <dbReference type="Pfam" id="PF13581"/>
    </source>
</evidence>
<dbReference type="Pfam" id="PF13581">
    <property type="entry name" value="HATPase_c_2"/>
    <property type="match status" value="1"/>
</dbReference>
<dbReference type="GO" id="GO:0004674">
    <property type="term" value="F:protein serine/threonine kinase activity"/>
    <property type="evidence" value="ECO:0007669"/>
    <property type="project" value="UniProtKB-KW"/>
</dbReference>
<evidence type="ECO:0000259" key="3">
    <source>
        <dbReference type="Pfam" id="PF14417"/>
    </source>
</evidence>
<evidence type="ECO:0000256" key="1">
    <source>
        <dbReference type="ARBA" id="ARBA00022527"/>
    </source>
</evidence>
<proteinExistence type="predicted"/>
<gene>
    <name evidence="4" type="ORF">GCM10017566_37690</name>
</gene>
<dbReference type="InterPro" id="IPR003594">
    <property type="entry name" value="HATPase_dom"/>
</dbReference>
<dbReference type="EMBL" id="BNAV01000005">
    <property type="protein sequence ID" value="GHF60803.1"/>
    <property type="molecule type" value="Genomic_DNA"/>
</dbReference>
<dbReference type="PANTHER" id="PTHR35526:SF3">
    <property type="entry name" value="ANTI-SIGMA-F FACTOR RSBW"/>
    <property type="match status" value="1"/>
</dbReference>
<evidence type="ECO:0000313" key="5">
    <source>
        <dbReference type="Proteomes" id="UP000658656"/>
    </source>
</evidence>
<keyword evidence="1" id="KW-0808">Transferase</keyword>
<keyword evidence="1" id="KW-0723">Serine/threonine-protein kinase</keyword>
<feature type="domain" description="Histidine kinase/HSP90-like ATPase" evidence="2">
    <location>
        <begin position="190"/>
        <end position="291"/>
    </location>
</feature>
<reference evidence="4" key="2">
    <citation type="submission" date="2020-09" db="EMBL/GenBank/DDBJ databases">
        <authorList>
            <person name="Sun Q."/>
            <person name="Zhou Y."/>
        </authorList>
    </citation>
    <scope>NUCLEOTIDE SEQUENCE</scope>
    <source>
        <strain evidence="4">CGMCC 4.7679</strain>
    </source>
</reference>
<organism evidence="4 5">
    <name type="scientific">Amycolatopsis bartoniae</name>
    <dbReference type="NCBI Taxonomy" id="941986"/>
    <lineage>
        <taxon>Bacteria</taxon>
        <taxon>Bacillati</taxon>
        <taxon>Actinomycetota</taxon>
        <taxon>Actinomycetes</taxon>
        <taxon>Pseudonocardiales</taxon>
        <taxon>Pseudonocardiaceae</taxon>
        <taxon>Amycolatopsis</taxon>
    </lineage>
</organism>
<dbReference type="InterPro" id="IPR050267">
    <property type="entry name" value="Anti-sigma-factor_SerPK"/>
</dbReference>
<dbReference type="CDD" id="cd16936">
    <property type="entry name" value="HATPase_RsbW-like"/>
    <property type="match status" value="1"/>
</dbReference>
<sequence>MYYSSDKALLDTAVPFLLGGIEAGEPTVVSLGERKTALLRERLGDLDGLVYQGGGAVYARPAVAIRAYRDLLTGFVAEGAAQIRVIGEIPPEGLGATWDWWARYEATVNVAYREFPLWSMCIYDTRSTPAHVLDDVARTHPRRAGPGGDHRPNPDYVGAAGFLSAPRVVEPDPVEATPPLVDVTGVAPSAARRALLGVNSAGVGQDDFEDFLVAVSEVVTNAIEHGAPPVRMRCWATDGRLVVTVTDRGPGPADPFAGLLPAAKAPNGGLGLWLAHQLCNHVVFGRNQEGDFVVRLTAGRPPV</sequence>
<keyword evidence="1" id="KW-0418">Kinase</keyword>
<dbReference type="PANTHER" id="PTHR35526">
    <property type="entry name" value="ANTI-SIGMA-F FACTOR RSBW-RELATED"/>
    <property type="match status" value="1"/>
</dbReference>
<dbReference type="SUPFAM" id="SSF55874">
    <property type="entry name" value="ATPase domain of HSP90 chaperone/DNA topoisomerase II/histidine kinase"/>
    <property type="match status" value="1"/>
</dbReference>
<name>A0A8H9IX99_9PSEU</name>
<dbReference type="Proteomes" id="UP000658656">
    <property type="component" value="Unassembled WGS sequence"/>
</dbReference>
<dbReference type="Pfam" id="PF14417">
    <property type="entry name" value="MEDS"/>
    <property type="match status" value="1"/>
</dbReference>
<dbReference type="InterPro" id="IPR025847">
    <property type="entry name" value="MEDS_domain"/>
</dbReference>
<comment type="caution">
    <text evidence="4">The sequence shown here is derived from an EMBL/GenBank/DDBJ whole genome shotgun (WGS) entry which is preliminary data.</text>
</comment>
<accession>A0A8H9IX99</accession>